<accession>A0A3T0K2V3</accession>
<feature type="domain" description="FAD-binding" evidence="2">
    <location>
        <begin position="5"/>
        <end position="170"/>
    </location>
</feature>
<sequence length="344" mass="37766">MKPFDVVVIGGGPAGSAAAISCAQRGLRVALIERHDFPRFRPGESLHPGVEPVLQQLGVAGKQCAQSALRFDGYWVQWNEPLRFIGFGSDDKGPWQGFQIPRETLDTTLLQHAAALGVIVRQPCHALAVLNEKNRVTGVRTDSGPLHADYVIDASGASAWLHRQLGLTIRRCSPRLIARYGYVRGCPPGYQHAPHLSAGPEGWTWIAKVQAQLTHWTHLAFDAPDLRCPAVPEPLQHLPTQGAMHGADVTWRISTAAAGVGYFMVGDAASQLDPASSHGVIKALMTGMQAAQAVYDCLGQPSVQTSAQRQYKQWLGDWFEKDMAQLRCFYRLHPDPPRWLQPHD</sequence>
<dbReference type="PROSITE" id="PS51257">
    <property type="entry name" value="PROKAR_LIPOPROTEIN"/>
    <property type="match status" value="1"/>
</dbReference>
<dbReference type="Proteomes" id="UP000282760">
    <property type="component" value="Chromosome"/>
</dbReference>
<gene>
    <name evidence="3" type="ORF">CT157_10925</name>
</gene>
<dbReference type="Pfam" id="PF01494">
    <property type="entry name" value="FAD_binding_3"/>
    <property type="match status" value="1"/>
</dbReference>
<dbReference type="InterPro" id="IPR050816">
    <property type="entry name" value="Flavin-dep_Halogenase_NPB"/>
</dbReference>
<evidence type="ECO:0000313" key="4">
    <source>
        <dbReference type="Proteomes" id="UP000282760"/>
    </source>
</evidence>
<reference evidence="3 4" key="1">
    <citation type="submission" date="2017-11" db="EMBL/GenBank/DDBJ databases">
        <title>Effect of PGPRs.</title>
        <authorList>
            <person name="Oliva R."/>
            <person name="Nong J."/>
            <person name="Roman V."/>
        </authorList>
    </citation>
    <scope>NUCLEOTIDE SEQUENCE [LARGE SCALE GENOMIC DNA]</scope>
    <source>
        <strain evidence="3">Inb918</strain>
    </source>
</reference>
<dbReference type="AlphaFoldDB" id="A0A3T0K2V3"/>
<name>A0A3T0K2V3_PSESX</name>
<dbReference type="EMBL" id="CP024646">
    <property type="protein sequence ID" value="AZV29985.1"/>
    <property type="molecule type" value="Genomic_DNA"/>
</dbReference>
<evidence type="ECO:0000256" key="1">
    <source>
        <dbReference type="ARBA" id="ARBA00023002"/>
    </source>
</evidence>
<protein>
    <submittedName>
        <fullName evidence="3">FAD-dependent oxidoreductase</fullName>
    </submittedName>
</protein>
<dbReference type="InterPro" id="IPR002938">
    <property type="entry name" value="FAD-bd"/>
</dbReference>
<dbReference type="Gene3D" id="3.50.50.60">
    <property type="entry name" value="FAD/NAD(P)-binding domain"/>
    <property type="match status" value="1"/>
</dbReference>
<dbReference type="PRINTS" id="PR00420">
    <property type="entry name" value="RNGMNOXGNASE"/>
</dbReference>
<evidence type="ECO:0000313" key="3">
    <source>
        <dbReference type="EMBL" id="AZV29985.1"/>
    </source>
</evidence>
<evidence type="ECO:0000259" key="2">
    <source>
        <dbReference type="Pfam" id="PF01494"/>
    </source>
</evidence>
<dbReference type="GO" id="GO:0003824">
    <property type="term" value="F:catalytic activity"/>
    <property type="evidence" value="ECO:0007669"/>
    <property type="project" value="UniProtKB-ARBA"/>
</dbReference>
<dbReference type="PANTHER" id="PTHR43747:SF5">
    <property type="entry name" value="FAD-BINDING DOMAIN-CONTAINING PROTEIN"/>
    <property type="match status" value="1"/>
</dbReference>
<organism evidence="3 4">
    <name type="scientific">Pseudomonas syringae</name>
    <dbReference type="NCBI Taxonomy" id="317"/>
    <lineage>
        <taxon>Bacteria</taxon>
        <taxon>Pseudomonadati</taxon>
        <taxon>Pseudomonadota</taxon>
        <taxon>Gammaproteobacteria</taxon>
        <taxon>Pseudomonadales</taxon>
        <taxon>Pseudomonadaceae</taxon>
        <taxon>Pseudomonas</taxon>
    </lineage>
</organism>
<keyword evidence="1" id="KW-0560">Oxidoreductase</keyword>
<proteinExistence type="predicted"/>
<dbReference type="PANTHER" id="PTHR43747">
    <property type="entry name" value="FAD-BINDING PROTEIN"/>
    <property type="match status" value="1"/>
</dbReference>
<dbReference type="SUPFAM" id="SSF51905">
    <property type="entry name" value="FAD/NAD(P)-binding domain"/>
    <property type="match status" value="1"/>
</dbReference>
<dbReference type="GO" id="GO:0071949">
    <property type="term" value="F:FAD binding"/>
    <property type="evidence" value="ECO:0007669"/>
    <property type="project" value="InterPro"/>
</dbReference>
<dbReference type="InterPro" id="IPR036188">
    <property type="entry name" value="FAD/NAD-bd_sf"/>
</dbReference>